<gene>
    <name evidence="2" type="ORF">IMSHALPRED_006764</name>
</gene>
<dbReference type="OrthoDB" id="5497009at2759"/>
<name>A0A8H3FR33_9LECA</name>
<feature type="region of interest" description="Disordered" evidence="1">
    <location>
        <begin position="92"/>
        <end position="134"/>
    </location>
</feature>
<keyword evidence="3" id="KW-1185">Reference proteome</keyword>
<feature type="compositionally biased region" description="Acidic residues" evidence="1">
    <location>
        <begin position="111"/>
        <end position="122"/>
    </location>
</feature>
<dbReference type="EMBL" id="CAJPDT010000040">
    <property type="protein sequence ID" value="CAF9925716.1"/>
    <property type="molecule type" value="Genomic_DNA"/>
</dbReference>
<evidence type="ECO:0000256" key="1">
    <source>
        <dbReference type="SAM" id="MobiDB-lite"/>
    </source>
</evidence>
<dbReference type="Proteomes" id="UP000664534">
    <property type="component" value="Unassembled WGS sequence"/>
</dbReference>
<evidence type="ECO:0000313" key="3">
    <source>
        <dbReference type="Proteomes" id="UP000664534"/>
    </source>
</evidence>
<accession>A0A8H3FR33</accession>
<feature type="region of interest" description="Disordered" evidence="1">
    <location>
        <begin position="155"/>
        <end position="180"/>
    </location>
</feature>
<evidence type="ECO:0000313" key="2">
    <source>
        <dbReference type="EMBL" id="CAF9925716.1"/>
    </source>
</evidence>
<dbReference type="AlphaFoldDB" id="A0A8H3FR33"/>
<feature type="compositionally biased region" description="Polar residues" evidence="1">
    <location>
        <begin position="97"/>
        <end position="108"/>
    </location>
</feature>
<organism evidence="2 3">
    <name type="scientific">Imshaugia aleurites</name>
    <dbReference type="NCBI Taxonomy" id="172621"/>
    <lineage>
        <taxon>Eukaryota</taxon>
        <taxon>Fungi</taxon>
        <taxon>Dikarya</taxon>
        <taxon>Ascomycota</taxon>
        <taxon>Pezizomycotina</taxon>
        <taxon>Lecanoromycetes</taxon>
        <taxon>OSLEUM clade</taxon>
        <taxon>Lecanoromycetidae</taxon>
        <taxon>Lecanorales</taxon>
        <taxon>Lecanorineae</taxon>
        <taxon>Parmeliaceae</taxon>
        <taxon>Imshaugia</taxon>
    </lineage>
</organism>
<reference evidence="2" key="1">
    <citation type="submission" date="2021-03" db="EMBL/GenBank/DDBJ databases">
        <authorList>
            <person name="Tagirdzhanova G."/>
        </authorList>
    </citation>
    <scope>NUCLEOTIDE SEQUENCE</scope>
</reference>
<proteinExistence type="predicted"/>
<sequence>MGRAVWTSSLVNSLLIHLEEHKGENGLYSTDTEAAYKDAAELLTKSFPRQPLNPKQVKTKFTHLFQDNRKGGVGHKKEALFLKGRCVLRAPYDKASTPDSEGRTSLISAQDYEDTGPDELCEDSPVRISRGNDTQLEVMRSFNDRQLSRDLTLSLDPSARQQSSSDLPSLISHEPGHEPPTIMQTVAPRTNNLFARLPTTTDLSVVVTHQPANGRGTLTRTTFPEAWNMVDQSAAGPSALMNTPSWTAAPSYTEHTSRAQAALREYIADEPGSYIPSQQNLMNQKSIIMCQISSEVGKLLDLTNPALASQTRMDMSYERLGGETLPRFYEALSDEDFCNLCLRIYGVGTKTELRAKVASTPICMNKFMRGFVAAAVTDWVFDERHVSVPQMLSSDKIGVSRVYEEEVRGISEKLHEQILRKSRSLYVNNDTNFEPSALDLSIRLHETFKPFLKSNKLLPIGGDAKAWLEGLNKVFLSSLKLKCQVLLRSGRHDFHSPACEAVFDPKVMTTEEGANMEGNWTVQMALFPSLIQITGPQMAMDDAVEVTMFPATVVLQ</sequence>
<comment type="caution">
    <text evidence="2">The sequence shown here is derived from an EMBL/GenBank/DDBJ whole genome shotgun (WGS) entry which is preliminary data.</text>
</comment>
<protein>
    <submittedName>
        <fullName evidence="2">Uncharacterized protein</fullName>
    </submittedName>
</protein>